<sequence>MADKAITRRLHIYVNGKEVERTLTNLRKEYVKAKAQMNRAPIGSDEWKAAAKQVDRLGKELDYAKKEQLEFLDATKKTDKEVKESTESLEDYGQSLSNIFNGIRNGDFQSVKEGFEGISGGIKGATKAAWSFIATPVGAAIAVLTGVAIAAREWVAYNEAASKAIIATEQITGLTGQVADDARLRAQALAETFEGTSFEENIRTAKVLVEQFGIGFNEAFDTIEDGLIKGQGQNDEYFRSLKEYPTFFAQAGFSAQEFKNIVEAGYDLGIYDDKLPDALKEFDLSIREQTTATKDALLNAFGAPFTEELLSRVTKGEITTKEALSEVTKEAQRQGLTIQQNAQLTADLFRGAGEDAGGAIKLFEAMGVAAGKANEELSPLEQSTKELSLANLELAKAQDEALKSDNYLAFTRDLEIFWKRTKTLFYDGISFITDSFQGVQDFIVVSIVSMTTTFKSFPTIVRQGFKEIVEDAKAVIGSFTGLGDVLENLLNFNFSGAKEAAIDFKENFSKAFNETKQSAKGVVDELLEIRKQSAVAAQASLDAQRNAKANAVREDQDTITPLGNNTGGGSENDSEDKVDKEAQRRIEKEKAIREKVKESLDEYEKERELQEQLKKFDKEQRQEEEEILRLEEKFEKLREDAAGETELLAELEEEKLLQIQLIRDKYAEERLEKEKEAEKKRLEEKNKAQAKEFQQKKKFQEDLINSSIDFVGRESRLGQALLAYKGVLAAKESLLQLGIIKNKVIADTAKSTSDIAAGTAATASVGFPQNIPLLLGFAAQVAGVISAIKGAIGIGSEIKPPTVDVPSFALGGESGFGNLGLGKNSGGFVRGVVEEGEYTIPRFIRNDPEVPQVIDYLENKRQEKLTGTPSNTQSPSSSIDSEAMYVFANAVNRLVDEGIYAKNIWNTRELDKFDKEYNKLQKTKQSAKINS</sequence>
<comment type="caution">
    <text evidence="3">The sequence shown here is derived from an EMBL/GenBank/DDBJ whole genome shotgun (WGS) entry which is preliminary data.</text>
</comment>
<dbReference type="STRING" id="555500.I215_01968"/>
<evidence type="ECO:0000256" key="1">
    <source>
        <dbReference type="SAM" id="Coils"/>
    </source>
</evidence>
<dbReference type="OrthoDB" id="975149at2"/>
<evidence type="ECO:0000313" key="4">
    <source>
        <dbReference type="Proteomes" id="UP000007364"/>
    </source>
</evidence>
<keyword evidence="4" id="KW-1185">Reference proteome</keyword>
<feature type="compositionally biased region" description="Basic and acidic residues" evidence="2">
    <location>
        <begin position="575"/>
        <end position="585"/>
    </location>
</feature>
<feature type="region of interest" description="Disordered" evidence="2">
    <location>
        <begin position="546"/>
        <end position="585"/>
    </location>
</feature>
<dbReference type="EMBL" id="AMSG01000002">
    <property type="protein sequence ID" value="EKF56250.1"/>
    <property type="molecule type" value="Genomic_DNA"/>
</dbReference>
<dbReference type="AlphaFoldDB" id="K2PUB8"/>
<proteinExistence type="predicted"/>
<evidence type="ECO:0000256" key="2">
    <source>
        <dbReference type="SAM" id="MobiDB-lite"/>
    </source>
</evidence>
<evidence type="ECO:0000313" key="3">
    <source>
        <dbReference type="EMBL" id="EKF56250.1"/>
    </source>
</evidence>
<reference evidence="3 4" key="1">
    <citation type="journal article" date="2012" name="J. Bacteriol.">
        <title>Genome Sequence of Galbibacter marinum Type Strain ck-I2-15.</title>
        <authorList>
            <person name="Lai Q."/>
            <person name="Li C."/>
            <person name="Shao Z."/>
        </authorList>
    </citation>
    <scope>NUCLEOTIDE SEQUENCE [LARGE SCALE GENOMIC DNA]</scope>
    <source>
        <strain evidence="4">ck-I2-15</strain>
    </source>
</reference>
<protein>
    <submittedName>
        <fullName evidence="3">Phage tail tape measure protein, TP901 family</fullName>
    </submittedName>
</protein>
<dbReference type="eggNOG" id="COG5280">
    <property type="taxonomic scope" value="Bacteria"/>
</dbReference>
<accession>K2PUB8</accession>
<dbReference type="eggNOG" id="COG5283">
    <property type="taxonomic scope" value="Bacteria"/>
</dbReference>
<keyword evidence="1" id="KW-0175">Coiled coil</keyword>
<dbReference type="RefSeq" id="WP_008990269.1">
    <property type="nucleotide sequence ID" value="NZ_AMSG01000002.1"/>
</dbReference>
<name>K2PUB8_9FLAO</name>
<organism evidence="3 4">
    <name type="scientific">Galbibacter marinus</name>
    <dbReference type="NCBI Taxonomy" id="555500"/>
    <lineage>
        <taxon>Bacteria</taxon>
        <taxon>Pseudomonadati</taxon>
        <taxon>Bacteroidota</taxon>
        <taxon>Flavobacteriia</taxon>
        <taxon>Flavobacteriales</taxon>
        <taxon>Flavobacteriaceae</taxon>
        <taxon>Galbibacter</taxon>
    </lineage>
</organism>
<gene>
    <name evidence="3" type="ORF">I215_01968</name>
</gene>
<dbReference type="Proteomes" id="UP000007364">
    <property type="component" value="Unassembled WGS sequence"/>
</dbReference>
<feature type="coiled-coil region" evidence="1">
    <location>
        <begin position="586"/>
        <end position="692"/>
    </location>
</feature>